<keyword evidence="3 10" id="KW-0812">Transmembrane</keyword>
<evidence type="ECO:0000256" key="7">
    <source>
        <dbReference type="ARBA" id="ARBA00023136"/>
    </source>
</evidence>
<feature type="transmembrane region" description="Helical" evidence="10">
    <location>
        <begin position="408"/>
        <end position="427"/>
    </location>
</feature>
<dbReference type="NCBIfam" id="TIGR01695">
    <property type="entry name" value="murJ_mviN"/>
    <property type="match status" value="1"/>
</dbReference>
<dbReference type="Pfam" id="PF03023">
    <property type="entry name" value="MurJ"/>
    <property type="match status" value="1"/>
</dbReference>
<feature type="transmembrane region" description="Helical" evidence="10">
    <location>
        <begin position="354"/>
        <end position="371"/>
    </location>
</feature>
<keyword evidence="7 10" id="KW-0472">Membrane</keyword>
<feature type="transmembrane region" description="Helical" evidence="10">
    <location>
        <begin position="313"/>
        <end position="334"/>
    </location>
</feature>
<evidence type="ECO:0000256" key="6">
    <source>
        <dbReference type="ARBA" id="ARBA00022989"/>
    </source>
</evidence>
<comment type="similarity">
    <text evidence="9 10 11">Belongs to the MurJ/MviN family.</text>
</comment>
<feature type="transmembrane region" description="Helical" evidence="10">
    <location>
        <begin position="134"/>
        <end position="154"/>
    </location>
</feature>
<feature type="transmembrane region" description="Helical" evidence="10">
    <location>
        <begin position="229"/>
        <end position="254"/>
    </location>
</feature>
<feature type="transmembrane region" description="Helical" evidence="10">
    <location>
        <begin position="83"/>
        <end position="114"/>
    </location>
</feature>
<accession>A0ABS8D9D4</accession>
<feature type="transmembrane region" description="Helical" evidence="10">
    <location>
        <begin position="186"/>
        <end position="208"/>
    </location>
</feature>
<keyword evidence="10" id="KW-0997">Cell inner membrane</keyword>
<evidence type="ECO:0000256" key="5">
    <source>
        <dbReference type="ARBA" id="ARBA00022984"/>
    </source>
</evidence>
<keyword evidence="4 10" id="KW-0133">Cell shape</keyword>
<dbReference type="PANTHER" id="PTHR47019:SF1">
    <property type="entry name" value="LIPID II FLIPPASE MURJ"/>
    <property type="match status" value="1"/>
</dbReference>
<gene>
    <name evidence="10 12" type="primary">murJ</name>
    <name evidence="12" type="ORF">LIN78_14805</name>
</gene>
<dbReference type="PRINTS" id="PR01806">
    <property type="entry name" value="VIRFACTRMVIN"/>
</dbReference>
<dbReference type="EMBL" id="JAJBZT010000009">
    <property type="protein sequence ID" value="MCB6184815.1"/>
    <property type="molecule type" value="Genomic_DNA"/>
</dbReference>
<dbReference type="Proteomes" id="UP001165395">
    <property type="component" value="Unassembled WGS sequence"/>
</dbReference>
<evidence type="ECO:0000313" key="13">
    <source>
        <dbReference type="Proteomes" id="UP001165395"/>
    </source>
</evidence>
<dbReference type="CDD" id="cd13123">
    <property type="entry name" value="MATE_MurJ_like"/>
    <property type="match status" value="1"/>
</dbReference>
<reference evidence="12" key="1">
    <citation type="submission" date="2021-10" db="EMBL/GenBank/DDBJ databases">
        <title>The complete genome sequence of Leeia sp. TBRC 13508.</title>
        <authorList>
            <person name="Charoenyingcharoen P."/>
            <person name="Yukphan P."/>
        </authorList>
    </citation>
    <scope>NUCLEOTIDE SEQUENCE</scope>
    <source>
        <strain evidence="12">TBRC 13508</strain>
    </source>
</reference>
<evidence type="ECO:0000256" key="10">
    <source>
        <dbReference type="HAMAP-Rule" id="MF_02078"/>
    </source>
</evidence>
<keyword evidence="13" id="KW-1185">Reference proteome</keyword>
<keyword evidence="10 11" id="KW-0813">Transport</keyword>
<comment type="function">
    <text evidence="8 10 11">Involved in peptidoglycan biosynthesis. Transports lipid-linked peptidoglycan precursors from the inner to the outer leaflet of the cytoplasmic membrane.</text>
</comment>
<feature type="transmembrane region" description="Helical" evidence="10">
    <location>
        <begin position="478"/>
        <end position="499"/>
    </location>
</feature>
<keyword evidence="2 10" id="KW-1003">Cell membrane</keyword>
<comment type="pathway">
    <text evidence="10">Cell wall biogenesis; peptidoglycan biosynthesis.</text>
</comment>
<dbReference type="HAMAP" id="MF_02078">
    <property type="entry name" value="MurJ_MviN"/>
    <property type="match status" value="1"/>
</dbReference>
<feature type="transmembrane region" description="Helical" evidence="10">
    <location>
        <begin position="161"/>
        <end position="180"/>
    </location>
</feature>
<feature type="transmembrane region" description="Helical" evidence="10">
    <location>
        <begin position="274"/>
        <end position="292"/>
    </location>
</feature>
<protein>
    <recommendedName>
        <fullName evidence="10">Probable lipid II flippase MurJ</fullName>
    </recommendedName>
</protein>
<feature type="transmembrane region" description="Helical" evidence="10">
    <location>
        <begin position="439"/>
        <end position="462"/>
    </location>
</feature>
<dbReference type="PANTHER" id="PTHR47019">
    <property type="entry name" value="LIPID II FLIPPASE MURJ"/>
    <property type="match status" value="1"/>
</dbReference>
<comment type="caution">
    <text evidence="12">The sequence shown here is derived from an EMBL/GenBank/DDBJ whole genome shotgun (WGS) entry which is preliminary data.</text>
</comment>
<evidence type="ECO:0000256" key="2">
    <source>
        <dbReference type="ARBA" id="ARBA00022475"/>
    </source>
</evidence>
<dbReference type="InterPro" id="IPR004268">
    <property type="entry name" value="MurJ"/>
</dbReference>
<keyword evidence="10 11" id="KW-0961">Cell wall biogenesis/degradation</keyword>
<evidence type="ECO:0000256" key="4">
    <source>
        <dbReference type="ARBA" id="ARBA00022960"/>
    </source>
</evidence>
<organism evidence="12 13">
    <name type="scientific">Leeia speluncae</name>
    <dbReference type="NCBI Taxonomy" id="2884804"/>
    <lineage>
        <taxon>Bacteria</taxon>
        <taxon>Pseudomonadati</taxon>
        <taxon>Pseudomonadota</taxon>
        <taxon>Betaproteobacteria</taxon>
        <taxon>Neisseriales</taxon>
        <taxon>Leeiaceae</taxon>
        <taxon>Leeia</taxon>
    </lineage>
</organism>
<evidence type="ECO:0000256" key="9">
    <source>
        <dbReference type="ARBA" id="ARBA00061532"/>
    </source>
</evidence>
<keyword evidence="5 10" id="KW-0573">Peptidoglycan synthesis</keyword>
<dbReference type="InterPro" id="IPR051050">
    <property type="entry name" value="Lipid_II_flippase_MurJ/MviN"/>
</dbReference>
<sequence length="511" mass="55462">MNLLKTVFTVSGMTLISRILGFIRDAAIARIFGVSVATDAFWTAFKIPNLLRRTFAEGAFSQAFVPILAEYRKTKSDEETNTLLNHVAGVLGLALLIVTILGIIAAPFVVWLTATGFANTPAKFELTVTLLRWLFPYIFLISLASLAGSILNAYNKFSVPAFTPTLLNISMIIATVFVAPHMHTPVLALAIGVLIGGILQLGYQLPHLAKLGKLPKPMPAFKDPAVKRIVLQMGPAIFAVSISQISLLINTWFASYLENGSVTWLYNADRLMELPTGLLGVALGTVLLPSLSRSAASNNQEEFNALLDWGLRLTLLLAIPAAVGLAIMAAPLLATLFMGGKYTARDVLMTEQALAAYSIGLAGLILVKVLAPGFYARQNIKTPVKIGIAVLCFTQATNYVLVPFMKHAGLALAISLGAMANAGLLFFNLRRRGEYQPAAGWLVFFSKLILATSLMAVFLWFAKGSFDTWTHLRAWQRAIWLTACIGGGVVLYFGSLYALGFRLSQFKRRAD</sequence>
<evidence type="ECO:0000313" key="12">
    <source>
        <dbReference type="EMBL" id="MCB6184815.1"/>
    </source>
</evidence>
<evidence type="ECO:0000256" key="3">
    <source>
        <dbReference type="ARBA" id="ARBA00022692"/>
    </source>
</evidence>
<comment type="subcellular location">
    <subcellularLocation>
        <location evidence="10">Cell inner membrane</location>
        <topology evidence="10">Multi-pass membrane protein</topology>
    </subcellularLocation>
    <subcellularLocation>
        <location evidence="1">Cell membrane</location>
        <topology evidence="1">Multi-pass membrane protein</topology>
    </subcellularLocation>
</comment>
<proteinExistence type="inferred from homology"/>
<dbReference type="RefSeq" id="WP_227181632.1">
    <property type="nucleotide sequence ID" value="NZ_JAJBZT010000009.1"/>
</dbReference>
<evidence type="ECO:0000256" key="11">
    <source>
        <dbReference type="PIRNR" id="PIRNR002869"/>
    </source>
</evidence>
<comment type="caution">
    <text evidence="10">Lacks conserved residue(s) required for the propagation of feature annotation.</text>
</comment>
<keyword evidence="6 10" id="KW-1133">Transmembrane helix</keyword>
<evidence type="ECO:0000256" key="8">
    <source>
        <dbReference type="ARBA" id="ARBA00060041"/>
    </source>
</evidence>
<evidence type="ECO:0000256" key="1">
    <source>
        <dbReference type="ARBA" id="ARBA00004651"/>
    </source>
</evidence>
<dbReference type="PIRSF" id="PIRSF002869">
    <property type="entry name" value="MviN"/>
    <property type="match status" value="1"/>
</dbReference>
<name>A0ABS8D9D4_9NEIS</name>